<dbReference type="EC" id="2.4.1.15" evidence="3"/>
<dbReference type="AlphaFoldDB" id="A0A150H0W4"/>
<dbReference type="GO" id="GO:0003825">
    <property type="term" value="F:alpha,alpha-trehalose-phosphate synthase (UDP-forming) activity"/>
    <property type="evidence" value="ECO:0007669"/>
    <property type="project" value="UniProtKB-EC"/>
</dbReference>
<reference evidence="7" key="1">
    <citation type="journal article" date="2016" name="Nat. Commun.">
        <title>The Gonium pectorale genome demonstrates co-option of cell cycle regulation during the evolution of multicellularity.</title>
        <authorList>
            <person name="Hanschen E.R."/>
            <person name="Marriage T.N."/>
            <person name="Ferris P.J."/>
            <person name="Hamaji T."/>
            <person name="Toyoda A."/>
            <person name="Fujiyama A."/>
            <person name="Neme R."/>
            <person name="Noguchi H."/>
            <person name="Minakuchi Y."/>
            <person name="Suzuki M."/>
            <person name="Kawai-Toyooka H."/>
            <person name="Smith D.R."/>
            <person name="Sparks H."/>
            <person name="Anderson J."/>
            <person name="Bakaric R."/>
            <person name="Luria V."/>
            <person name="Karger A."/>
            <person name="Kirschner M.W."/>
            <person name="Durand P.M."/>
            <person name="Michod R.E."/>
            <person name="Nozaki H."/>
            <person name="Olson B.J."/>
        </authorList>
    </citation>
    <scope>NUCLEOTIDE SEQUENCE [LARGE SCALE GENOMIC DNA]</scope>
    <source>
        <strain evidence="7">NIES-2863</strain>
    </source>
</reference>
<dbReference type="PANTHER" id="PTHR10788">
    <property type="entry name" value="TREHALOSE-6-PHOSPHATE SYNTHASE"/>
    <property type="match status" value="1"/>
</dbReference>
<accession>A0A150H0W4</accession>
<evidence type="ECO:0000256" key="2">
    <source>
        <dbReference type="ARBA" id="ARBA00006330"/>
    </source>
</evidence>
<dbReference type="EMBL" id="LSYV01000003">
    <property type="protein sequence ID" value="KXZ55508.1"/>
    <property type="molecule type" value="Genomic_DNA"/>
</dbReference>
<evidence type="ECO:0000313" key="7">
    <source>
        <dbReference type="Proteomes" id="UP000075714"/>
    </source>
</evidence>
<dbReference type="CDD" id="cd03788">
    <property type="entry name" value="GT20_TPS"/>
    <property type="match status" value="1"/>
</dbReference>
<keyword evidence="7" id="KW-1185">Reference proteome</keyword>
<evidence type="ECO:0000256" key="3">
    <source>
        <dbReference type="ARBA" id="ARBA00012538"/>
    </source>
</evidence>
<evidence type="ECO:0000256" key="5">
    <source>
        <dbReference type="ARBA" id="ARBA00022679"/>
    </source>
</evidence>
<dbReference type="Gene3D" id="3.40.50.2000">
    <property type="entry name" value="Glycogen Phosphorylase B"/>
    <property type="match status" value="2"/>
</dbReference>
<comment type="similarity">
    <text evidence="1">In the N-terminal section; belongs to the glycosyltransferase 20 family.</text>
</comment>
<dbReference type="Pfam" id="PF00982">
    <property type="entry name" value="Glyco_transf_20"/>
    <property type="match status" value="1"/>
</dbReference>
<evidence type="ECO:0000256" key="4">
    <source>
        <dbReference type="ARBA" id="ARBA00022676"/>
    </source>
</evidence>
<protein>
    <recommendedName>
        <fullName evidence="3">alpha,alpha-trehalose-phosphate synthase (UDP-forming)</fullName>
        <ecNumber evidence="3">2.4.1.15</ecNumber>
    </recommendedName>
</protein>
<keyword evidence="5" id="KW-0808">Transferase</keyword>
<comment type="caution">
    <text evidence="6">The sequence shown here is derived from an EMBL/GenBank/DDBJ whole genome shotgun (WGS) entry which is preliminary data.</text>
</comment>
<organism evidence="6 7">
    <name type="scientific">Gonium pectorale</name>
    <name type="common">Green alga</name>
    <dbReference type="NCBI Taxonomy" id="33097"/>
    <lineage>
        <taxon>Eukaryota</taxon>
        <taxon>Viridiplantae</taxon>
        <taxon>Chlorophyta</taxon>
        <taxon>core chlorophytes</taxon>
        <taxon>Chlorophyceae</taxon>
        <taxon>CS clade</taxon>
        <taxon>Chlamydomonadales</taxon>
        <taxon>Volvocaceae</taxon>
        <taxon>Gonium</taxon>
    </lineage>
</organism>
<dbReference type="PANTHER" id="PTHR10788:SF106">
    <property type="entry name" value="BCDNA.GH08860"/>
    <property type="match status" value="1"/>
</dbReference>
<dbReference type="GO" id="GO:0005829">
    <property type="term" value="C:cytosol"/>
    <property type="evidence" value="ECO:0007669"/>
    <property type="project" value="TreeGrafter"/>
</dbReference>
<dbReference type="GO" id="GO:0004805">
    <property type="term" value="F:trehalose-phosphatase activity"/>
    <property type="evidence" value="ECO:0007669"/>
    <property type="project" value="TreeGrafter"/>
</dbReference>
<dbReference type="FunFam" id="3.40.50.2000:FF:000046">
    <property type="entry name" value="alpha,alpha-trehalose-phosphate synthase [UDP-forming] 1"/>
    <property type="match status" value="1"/>
</dbReference>
<dbReference type="InterPro" id="IPR001830">
    <property type="entry name" value="Glyco_trans_20"/>
</dbReference>
<proteinExistence type="inferred from homology"/>
<dbReference type="STRING" id="33097.A0A150H0W4"/>
<evidence type="ECO:0000256" key="1">
    <source>
        <dbReference type="ARBA" id="ARBA00005409"/>
    </source>
</evidence>
<dbReference type="Proteomes" id="UP000075714">
    <property type="component" value="Unassembled WGS sequence"/>
</dbReference>
<keyword evidence="4" id="KW-0328">Glycosyltransferase</keyword>
<name>A0A150H0W4_GONPE</name>
<evidence type="ECO:0000313" key="6">
    <source>
        <dbReference type="EMBL" id="KXZ55508.1"/>
    </source>
</evidence>
<dbReference type="SUPFAM" id="SSF53756">
    <property type="entry name" value="UDP-Glycosyltransferase/glycogen phosphorylase"/>
    <property type="match status" value="1"/>
</dbReference>
<gene>
    <name evidence="6" type="ORF">GPECTOR_2g1057</name>
</gene>
<sequence>MSSLPDCSSEEVVSTSLSTTRVDRLLRERIRRNRSHQAFDVYEDPPPEDPVLETVPEPPTQARLVVVANRLPVTCSKDPSGRWQLQTSAGGLVSALRGVSNYVTLWIGWPGIWLKPGRERDELTSLLKAEGFSPVWMDHTLLDLYYNGFCNSVLWQLFHYVPLNIDSWQKMAEHRAMQLQWQAYQVANEKFADVVLSEYQPSDVVWVQDYHLMLLPSLLKQAVGKMKVGFFLHTPFPSSEIYRTLPVREEVLRAVLAADLVGFHTYDYARHFISSCTRILGLEGTPEGVENNGVLTRVGTFPIGIDPERFTRALESGEVQAQTAKLLNRYAGRKIMLGVDRLDMVKGIPQKLLAYEKFLEEHPEWRDKVLLVQIAVPSRTDVPEYQKLRSMVHEIVGRINGQYGTLTYVPIYHLDTSLSFTELCALYAVTDVAMVTSLRDGMNLVRGGWTDGWGWGGRRWRG</sequence>
<dbReference type="GO" id="GO:0005992">
    <property type="term" value="P:trehalose biosynthetic process"/>
    <property type="evidence" value="ECO:0007669"/>
    <property type="project" value="InterPro"/>
</dbReference>
<dbReference type="OrthoDB" id="755951at2759"/>
<comment type="similarity">
    <text evidence="2">In the C-terminal section; belongs to the trehalose phosphatase family.</text>
</comment>